<evidence type="ECO:0000313" key="1">
    <source>
        <dbReference type="EMBL" id="MFE8698403.1"/>
    </source>
</evidence>
<dbReference type="RefSeq" id="WP_389222759.1">
    <property type="nucleotide sequence ID" value="NZ_JBIACJ010000014.1"/>
</dbReference>
<dbReference type="Proteomes" id="UP001601058">
    <property type="component" value="Unassembled WGS sequence"/>
</dbReference>
<keyword evidence="2" id="KW-1185">Reference proteome</keyword>
<reference evidence="1 2" key="1">
    <citation type="submission" date="2024-08" db="EMBL/GenBank/DDBJ databases">
        <title>Two novel Cytobacillus novel species.</title>
        <authorList>
            <person name="Liu G."/>
        </authorList>
    </citation>
    <scope>NUCLEOTIDE SEQUENCE [LARGE SCALE GENOMIC DNA]</scope>
    <source>
        <strain evidence="1 2">FJAT-53684</strain>
    </source>
</reference>
<protein>
    <submittedName>
        <fullName evidence="1">Replication protein</fullName>
    </submittedName>
</protein>
<comment type="caution">
    <text evidence="1">The sequence shown here is derived from an EMBL/GenBank/DDBJ whole genome shotgun (WGS) entry which is preliminary data.</text>
</comment>
<organism evidence="1 2">
    <name type="scientific">Cytobacillus mangrovibacter</name>
    <dbReference type="NCBI Taxonomy" id="3299024"/>
    <lineage>
        <taxon>Bacteria</taxon>
        <taxon>Bacillati</taxon>
        <taxon>Bacillota</taxon>
        <taxon>Bacilli</taxon>
        <taxon>Bacillales</taxon>
        <taxon>Bacillaceae</taxon>
        <taxon>Cytobacillus</taxon>
    </lineage>
</organism>
<evidence type="ECO:0000313" key="2">
    <source>
        <dbReference type="Proteomes" id="UP001601058"/>
    </source>
</evidence>
<gene>
    <name evidence="1" type="ORF">ACFYKT_19025</name>
</gene>
<accession>A0ABW6K608</accession>
<proteinExistence type="predicted"/>
<sequence length="432" mass="51087">MIEQLNALENCSIDEAKRHVMFHHYKAAGWITLAQKDRDGSWRQYHYRPEQLASELSEWLGENVFFSQNTFFKPQRRIENLKQLRALYVDVDCHQLNYDPHWVVEKLNLEVFQETVPLPNFIIFSGRGLVCVWLIEPVPYQALPLWKAIQNHFYKHMEYVGADKKSIDSTRVFRVAGSTNSKNGKEVIIEYRHDYRYVLRDLQEEYLPELAPSKAKKTGRKSKLVYLHNVRNLHYSRLLDLVKIAELRKYDLKGHRELVCFLYRYWSCCLTDDFEDSLAQMLEFNSEFKNPLRKSEVIKATKSAEKAWEAKNNVLANEEAIAKGYPGAGYNLKNSTIIKWLEITPEEQRHLRTIIDINEKRRRKRERDKHAFREKNGSVSRGEYLCKQKERTEDKLWQLKGAIQRHPKASNVRLAQIIAVSEGYIRKLKKQI</sequence>
<dbReference type="EMBL" id="JBIACJ010000014">
    <property type="protein sequence ID" value="MFE8698403.1"/>
    <property type="molecule type" value="Genomic_DNA"/>
</dbReference>
<name>A0ABW6K608_9BACI</name>